<dbReference type="EMBL" id="BLZA01000040">
    <property type="protein sequence ID" value="GHJ89214.1"/>
    <property type="molecule type" value="Genomic_DNA"/>
</dbReference>
<dbReference type="OrthoDB" id="244495at2759"/>
<dbReference type="GO" id="GO:0000307">
    <property type="term" value="C:cyclin-dependent protein kinase holoenzyme complex"/>
    <property type="evidence" value="ECO:0007669"/>
    <property type="project" value="TreeGrafter"/>
</dbReference>
<dbReference type="InterPro" id="IPR013922">
    <property type="entry name" value="Cyclin_PHO80-like"/>
</dbReference>
<gene>
    <name evidence="1" type="ORF">NliqN6_5616</name>
</gene>
<evidence type="ECO:0000313" key="2">
    <source>
        <dbReference type="Proteomes" id="UP000620104"/>
    </source>
</evidence>
<reference evidence="1" key="1">
    <citation type="submission" date="2020-07" db="EMBL/GenBank/DDBJ databases">
        <title>Draft Genome Sequence of a Deep-Sea Yeast, Naganishia (Cryptococcus) liquefaciens strain N6.</title>
        <authorList>
            <person name="Han Y.W."/>
            <person name="Kajitani R."/>
            <person name="Morimoto H."/>
            <person name="Parhat M."/>
            <person name="Tsubouchi H."/>
            <person name="Bakenova O."/>
            <person name="Ogata M."/>
            <person name="Argunhan B."/>
            <person name="Aoki R."/>
            <person name="Kajiwara S."/>
            <person name="Itoh T."/>
            <person name="Iwasaki H."/>
        </authorList>
    </citation>
    <scope>NUCLEOTIDE SEQUENCE</scope>
    <source>
        <strain evidence="1">N6</strain>
    </source>
</reference>
<dbReference type="PANTHER" id="PTHR15615">
    <property type="match status" value="1"/>
</dbReference>
<dbReference type="CDD" id="cd20557">
    <property type="entry name" value="CYCLIN_ScPCL1-like"/>
    <property type="match status" value="1"/>
</dbReference>
<proteinExistence type="predicted"/>
<dbReference type="GO" id="GO:0005634">
    <property type="term" value="C:nucleus"/>
    <property type="evidence" value="ECO:0007669"/>
    <property type="project" value="TreeGrafter"/>
</dbReference>
<dbReference type="GO" id="GO:0019901">
    <property type="term" value="F:protein kinase binding"/>
    <property type="evidence" value="ECO:0007669"/>
    <property type="project" value="InterPro"/>
</dbReference>
<dbReference type="Gene3D" id="1.10.472.10">
    <property type="entry name" value="Cyclin-like"/>
    <property type="match status" value="1"/>
</dbReference>
<evidence type="ECO:0008006" key="3">
    <source>
        <dbReference type="Google" id="ProtNLM"/>
    </source>
</evidence>
<protein>
    <recommendedName>
        <fullName evidence="3">Cyclin N-terminal domain-containing protein</fullName>
    </recommendedName>
</protein>
<dbReference type="GO" id="GO:0016538">
    <property type="term" value="F:cyclin-dependent protein serine/threonine kinase regulator activity"/>
    <property type="evidence" value="ECO:0007669"/>
    <property type="project" value="TreeGrafter"/>
</dbReference>
<organism evidence="1 2">
    <name type="scientific">Naganishia liquefaciens</name>
    <dbReference type="NCBI Taxonomy" id="104408"/>
    <lineage>
        <taxon>Eukaryota</taxon>
        <taxon>Fungi</taxon>
        <taxon>Dikarya</taxon>
        <taxon>Basidiomycota</taxon>
        <taxon>Agaricomycotina</taxon>
        <taxon>Tremellomycetes</taxon>
        <taxon>Filobasidiales</taxon>
        <taxon>Filobasidiaceae</taxon>
        <taxon>Naganishia</taxon>
    </lineage>
</organism>
<sequence>MLTLPLPAAEYFVHVAWGIINGKTELSSQIALNFSTHPPTPPPQSPVLQPEPAFRDYIHRLIDTTAVSQSVVLIALLYLHRARAVLQRQLVIGDVIDKRQGYSMCAASLMLGNKYLDDNTYTSRTWATLSGYSLWEINDCEKRLLHALDFQLNIALPEYNDWWRFLTLYTPSPVAACEGVKADLAALSRPLTAEIRAPLMPVSQRRISRLDTSRPSSRKRSYVDPEVANVHKKIMLTAYQRPSTTQQPVNYQDPPATIRHMPAFALSKTQLYPCAVENSHGFQDIPLGYYKLAASPIDPRAQEHFRKFQLVEAPLQHQPMLPAVPPPRTRLASIDYPVFTDAWHSATLPSSTFIQCVQPYVSTTTQWDGCEQGQYTTYGDSHFLPTQKVLLDEQDLATHQLSIYQRSSIDFGHFK</sequence>
<dbReference type="InterPro" id="IPR036915">
    <property type="entry name" value="Cyclin-like_sf"/>
</dbReference>
<accession>A0A8H3YGW9</accession>
<dbReference type="SUPFAM" id="SSF47954">
    <property type="entry name" value="Cyclin-like"/>
    <property type="match status" value="1"/>
</dbReference>
<dbReference type="Pfam" id="PF08613">
    <property type="entry name" value="Cyclin"/>
    <property type="match status" value="1"/>
</dbReference>
<dbReference type="PANTHER" id="PTHR15615:SF27">
    <property type="entry name" value="PHO85 CYCLIN CLG1"/>
    <property type="match status" value="1"/>
</dbReference>
<name>A0A8H3YGW9_9TREE</name>
<evidence type="ECO:0000313" key="1">
    <source>
        <dbReference type="EMBL" id="GHJ89214.1"/>
    </source>
</evidence>
<keyword evidence="2" id="KW-1185">Reference proteome</keyword>
<dbReference type="Proteomes" id="UP000620104">
    <property type="component" value="Unassembled WGS sequence"/>
</dbReference>
<dbReference type="AlphaFoldDB" id="A0A8H3YGW9"/>
<comment type="caution">
    <text evidence="1">The sequence shown here is derived from an EMBL/GenBank/DDBJ whole genome shotgun (WGS) entry which is preliminary data.</text>
</comment>